<evidence type="ECO:0000256" key="6">
    <source>
        <dbReference type="ARBA" id="ARBA00022777"/>
    </source>
</evidence>
<comment type="caution">
    <text evidence="13">The sequence shown here is derived from an EMBL/GenBank/DDBJ whole genome shotgun (WGS) entry which is preliminary data.</text>
</comment>
<feature type="domain" description="Protein kinase" evidence="12">
    <location>
        <begin position="6"/>
        <end position="256"/>
    </location>
</feature>
<dbReference type="Proteomes" id="UP001431209">
    <property type="component" value="Unassembled WGS sequence"/>
</dbReference>
<dbReference type="AlphaFoldDB" id="A0AAW2YMK5"/>
<evidence type="ECO:0000256" key="4">
    <source>
        <dbReference type="ARBA" id="ARBA00022679"/>
    </source>
</evidence>
<dbReference type="EC" id="2.7.11.1" evidence="2"/>
<evidence type="ECO:0000256" key="9">
    <source>
        <dbReference type="ARBA" id="ARBA00048679"/>
    </source>
</evidence>
<dbReference type="GO" id="GO:0035556">
    <property type="term" value="P:intracellular signal transduction"/>
    <property type="evidence" value="ECO:0007669"/>
    <property type="project" value="TreeGrafter"/>
</dbReference>
<comment type="similarity">
    <text evidence="1">Belongs to the protein kinase superfamily. STE Ser/Thr protein kinase family. STE20 subfamily.</text>
</comment>
<name>A0AAW2YMK5_9EUKA</name>
<dbReference type="PROSITE" id="PS00107">
    <property type="entry name" value="PROTEIN_KINASE_ATP"/>
    <property type="match status" value="1"/>
</dbReference>
<dbReference type="PANTHER" id="PTHR48012">
    <property type="entry name" value="STERILE20-LIKE KINASE, ISOFORM B-RELATED"/>
    <property type="match status" value="1"/>
</dbReference>
<gene>
    <name evidence="13" type="ORF">AKO1_008625</name>
</gene>
<comment type="catalytic activity">
    <reaction evidence="8">
        <text>L-threonyl-[protein] + ATP = O-phospho-L-threonyl-[protein] + ADP + H(+)</text>
        <dbReference type="Rhea" id="RHEA:46608"/>
        <dbReference type="Rhea" id="RHEA-COMP:11060"/>
        <dbReference type="Rhea" id="RHEA-COMP:11605"/>
        <dbReference type="ChEBI" id="CHEBI:15378"/>
        <dbReference type="ChEBI" id="CHEBI:30013"/>
        <dbReference type="ChEBI" id="CHEBI:30616"/>
        <dbReference type="ChEBI" id="CHEBI:61977"/>
        <dbReference type="ChEBI" id="CHEBI:456216"/>
        <dbReference type="EC" id="2.7.11.1"/>
    </reaction>
</comment>
<dbReference type="FunFam" id="1.10.510.10:FF:000499">
    <property type="entry name" value="Serine/threonine-protein kinase KIC1"/>
    <property type="match status" value="1"/>
</dbReference>
<dbReference type="FunFam" id="3.30.200.20:FF:000040">
    <property type="entry name" value="Dual specificity mitogen-activated protein kinase kinase"/>
    <property type="match status" value="1"/>
</dbReference>
<evidence type="ECO:0000256" key="11">
    <source>
        <dbReference type="SAM" id="MobiDB-lite"/>
    </source>
</evidence>
<dbReference type="SMART" id="SM00220">
    <property type="entry name" value="S_TKc"/>
    <property type="match status" value="1"/>
</dbReference>
<evidence type="ECO:0000256" key="5">
    <source>
        <dbReference type="ARBA" id="ARBA00022741"/>
    </source>
</evidence>
<keyword evidence="3" id="KW-0723">Serine/threonine-protein kinase</keyword>
<keyword evidence="14" id="KW-1185">Reference proteome</keyword>
<keyword evidence="5 10" id="KW-0547">Nucleotide-binding</keyword>
<dbReference type="GO" id="GO:0005524">
    <property type="term" value="F:ATP binding"/>
    <property type="evidence" value="ECO:0007669"/>
    <property type="project" value="UniProtKB-UniRule"/>
</dbReference>
<feature type="compositionally biased region" description="Acidic residues" evidence="11">
    <location>
        <begin position="327"/>
        <end position="338"/>
    </location>
</feature>
<comment type="catalytic activity">
    <reaction evidence="9">
        <text>L-seryl-[protein] + ATP = O-phospho-L-seryl-[protein] + ADP + H(+)</text>
        <dbReference type="Rhea" id="RHEA:17989"/>
        <dbReference type="Rhea" id="RHEA-COMP:9863"/>
        <dbReference type="Rhea" id="RHEA-COMP:11604"/>
        <dbReference type="ChEBI" id="CHEBI:15378"/>
        <dbReference type="ChEBI" id="CHEBI:29999"/>
        <dbReference type="ChEBI" id="CHEBI:30616"/>
        <dbReference type="ChEBI" id="CHEBI:83421"/>
        <dbReference type="ChEBI" id="CHEBI:456216"/>
        <dbReference type="EC" id="2.7.11.1"/>
    </reaction>
</comment>
<evidence type="ECO:0000256" key="2">
    <source>
        <dbReference type="ARBA" id="ARBA00012513"/>
    </source>
</evidence>
<organism evidence="13 14">
    <name type="scientific">Acrasis kona</name>
    <dbReference type="NCBI Taxonomy" id="1008807"/>
    <lineage>
        <taxon>Eukaryota</taxon>
        <taxon>Discoba</taxon>
        <taxon>Heterolobosea</taxon>
        <taxon>Tetramitia</taxon>
        <taxon>Eutetramitia</taxon>
        <taxon>Acrasidae</taxon>
        <taxon>Acrasis</taxon>
    </lineage>
</organism>
<keyword evidence="4" id="KW-0808">Transferase</keyword>
<dbReference type="InterPro" id="IPR000719">
    <property type="entry name" value="Prot_kinase_dom"/>
</dbReference>
<feature type="binding site" evidence="10">
    <location>
        <position position="35"/>
    </location>
    <ligand>
        <name>ATP</name>
        <dbReference type="ChEBI" id="CHEBI:30616"/>
    </ligand>
</feature>
<evidence type="ECO:0000256" key="8">
    <source>
        <dbReference type="ARBA" id="ARBA00047899"/>
    </source>
</evidence>
<keyword evidence="6 13" id="KW-0418">Kinase</keyword>
<reference evidence="13 14" key="1">
    <citation type="submission" date="2024-03" db="EMBL/GenBank/DDBJ databases">
        <title>The Acrasis kona genome and developmental transcriptomes reveal deep origins of eukaryotic multicellular pathways.</title>
        <authorList>
            <person name="Sheikh S."/>
            <person name="Fu C.-J."/>
            <person name="Brown M.W."/>
            <person name="Baldauf S.L."/>
        </authorList>
    </citation>
    <scope>NUCLEOTIDE SEQUENCE [LARGE SCALE GENOMIC DNA]</scope>
    <source>
        <strain evidence="13 14">ATCC MYA-3509</strain>
    </source>
</reference>
<dbReference type="Pfam" id="PF00069">
    <property type="entry name" value="Pkinase"/>
    <property type="match status" value="1"/>
</dbReference>
<proteinExistence type="inferred from homology"/>
<accession>A0AAW2YMK5</accession>
<dbReference type="InterPro" id="IPR017441">
    <property type="entry name" value="Protein_kinase_ATP_BS"/>
</dbReference>
<evidence type="ECO:0000256" key="1">
    <source>
        <dbReference type="ARBA" id="ARBA00008874"/>
    </source>
</evidence>
<evidence type="ECO:0000313" key="13">
    <source>
        <dbReference type="EMBL" id="KAL0478400.1"/>
    </source>
</evidence>
<dbReference type="InterPro" id="IPR011009">
    <property type="entry name" value="Kinase-like_dom_sf"/>
</dbReference>
<protein>
    <recommendedName>
        <fullName evidence="2">non-specific serine/threonine protein kinase</fullName>
        <ecNumber evidence="2">2.7.11.1</ecNumber>
    </recommendedName>
</protein>
<dbReference type="GO" id="GO:0004674">
    <property type="term" value="F:protein serine/threonine kinase activity"/>
    <property type="evidence" value="ECO:0007669"/>
    <property type="project" value="UniProtKB-KW"/>
</dbReference>
<dbReference type="PROSITE" id="PS50011">
    <property type="entry name" value="PROTEIN_KINASE_DOM"/>
    <property type="match status" value="1"/>
</dbReference>
<dbReference type="PANTHER" id="PTHR48012:SF18">
    <property type="entry name" value="HAPPYHOUR, ISOFORM A"/>
    <property type="match status" value="1"/>
</dbReference>
<keyword evidence="7 10" id="KW-0067">ATP-binding</keyword>
<evidence type="ECO:0000259" key="12">
    <source>
        <dbReference type="PROSITE" id="PS50011"/>
    </source>
</evidence>
<sequence length="481" mass="53834">MNADVLEKVERIGKGSFGEVWKARNKLTGTFVAIKIINLESSQDEIEVIQDEIHVLRSMNCDQIVKIFGSFTCEYHLWIVMELASGGSIADVMKSGILDELYISIILRETLLALNYMHNHHKIHRDIKAANILLAQDGKIKLADLGVVGKTSVTDKKRYTFVGTPYWMAPEVIDQQGYDGRADIWSLGITAIEMAKGKAPHSELNAMRALFVIPKENPPVLEGEFSKPFKEFVSLCLTKDPSARPTASELLSHKFIKAAKSTSVLTELVERAARHQIKVSKIDLEESESDSESEDDQLNGNDTTREGFWDGFGTVKAHHTKKPVMTSDDEESESDDSTQDSPRIIRSQIPVEDKVTPDEQDHLPIVKANKSQPFKGTIVSDLHPPKNIMQNIVVDGLSRTFKSLQYNSSADELLREISAKLLKLEEVSPGFGDSFVRRLTENSGNTLYTFGLDVSVDTADETKSQINKQLLTRWRSKLQTM</sequence>
<dbReference type="GO" id="GO:0005737">
    <property type="term" value="C:cytoplasm"/>
    <property type="evidence" value="ECO:0007669"/>
    <property type="project" value="TreeGrafter"/>
</dbReference>
<feature type="compositionally biased region" description="Acidic residues" evidence="11">
    <location>
        <begin position="285"/>
        <end position="297"/>
    </location>
</feature>
<feature type="region of interest" description="Disordered" evidence="11">
    <location>
        <begin position="283"/>
        <end position="359"/>
    </location>
</feature>
<dbReference type="InterPro" id="IPR050629">
    <property type="entry name" value="STE20/SPS1-PAK"/>
</dbReference>
<dbReference type="CDD" id="cd06609">
    <property type="entry name" value="STKc_MST3_like"/>
    <property type="match status" value="1"/>
</dbReference>
<evidence type="ECO:0000256" key="7">
    <source>
        <dbReference type="ARBA" id="ARBA00022840"/>
    </source>
</evidence>
<dbReference type="Gene3D" id="1.10.510.10">
    <property type="entry name" value="Transferase(Phosphotransferase) domain 1"/>
    <property type="match status" value="1"/>
</dbReference>
<evidence type="ECO:0000256" key="10">
    <source>
        <dbReference type="PROSITE-ProRule" id="PRU10141"/>
    </source>
</evidence>
<dbReference type="EMBL" id="JAOPGA020000382">
    <property type="protein sequence ID" value="KAL0478400.1"/>
    <property type="molecule type" value="Genomic_DNA"/>
</dbReference>
<dbReference type="SUPFAM" id="SSF56112">
    <property type="entry name" value="Protein kinase-like (PK-like)"/>
    <property type="match status" value="1"/>
</dbReference>
<evidence type="ECO:0000313" key="14">
    <source>
        <dbReference type="Proteomes" id="UP001431209"/>
    </source>
</evidence>
<evidence type="ECO:0000256" key="3">
    <source>
        <dbReference type="ARBA" id="ARBA00022527"/>
    </source>
</evidence>